<comment type="caution">
    <text evidence="1">The sequence shown here is derived from an EMBL/GenBank/DDBJ whole genome shotgun (WGS) entry which is preliminary data.</text>
</comment>
<dbReference type="OrthoDB" id="1358957at2"/>
<accession>A0A328X486</accession>
<protein>
    <submittedName>
        <fullName evidence="1">Uncharacterized protein</fullName>
    </submittedName>
</protein>
<keyword evidence="2" id="KW-1185">Reference proteome</keyword>
<dbReference type="EMBL" id="QLSV01000001">
    <property type="protein sequence ID" value="RAR51044.1"/>
    <property type="molecule type" value="Genomic_DNA"/>
</dbReference>
<dbReference type="AlphaFoldDB" id="A0A328X486"/>
<gene>
    <name evidence="1" type="ORF">B0I10_101217</name>
</gene>
<dbReference type="RefSeq" id="WP_112084630.1">
    <property type="nucleotide sequence ID" value="NZ_QLSV01000001.1"/>
</dbReference>
<evidence type="ECO:0000313" key="1">
    <source>
        <dbReference type="EMBL" id="RAR51044.1"/>
    </source>
</evidence>
<name>A0A328X486_9FLAO</name>
<sequence length="162" mass="18776">MEKFSNSPLEDWINSDSELLELLEHIDLQAGTDIERAKMAFHKLAEKYSLPKYPDDINDRETQQVADFHLYNPISMYEVLGKIKFADKNPENIKSNVLLAAYLIKNKHEPLIDDELDKYLGDDELIGFGYKGEDIYVEMIPIKQGESWFDLGCKMFIETPLI</sequence>
<dbReference type="Proteomes" id="UP000249518">
    <property type="component" value="Unassembled WGS sequence"/>
</dbReference>
<proteinExistence type="predicted"/>
<organism evidence="1 2">
    <name type="scientific">Flavobacterium lacus</name>
    <dbReference type="NCBI Taxonomy" id="1353778"/>
    <lineage>
        <taxon>Bacteria</taxon>
        <taxon>Pseudomonadati</taxon>
        <taxon>Bacteroidota</taxon>
        <taxon>Flavobacteriia</taxon>
        <taxon>Flavobacteriales</taxon>
        <taxon>Flavobacteriaceae</taxon>
        <taxon>Flavobacterium</taxon>
    </lineage>
</organism>
<evidence type="ECO:0000313" key="2">
    <source>
        <dbReference type="Proteomes" id="UP000249518"/>
    </source>
</evidence>
<reference evidence="1 2" key="1">
    <citation type="submission" date="2018-06" db="EMBL/GenBank/DDBJ databases">
        <title>Genomic Encyclopedia of Type Strains, Phase III (KMG-III): the genomes of soil and plant-associated and newly described type strains.</title>
        <authorList>
            <person name="Whitman W."/>
        </authorList>
    </citation>
    <scope>NUCLEOTIDE SEQUENCE [LARGE SCALE GENOMIC DNA]</scope>
    <source>
        <strain evidence="1 2">CGMCC 1.12504</strain>
    </source>
</reference>